<evidence type="ECO:0000313" key="9">
    <source>
        <dbReference type="Proteomes" id="UP000199337"/>
    </source>
</evidence>
<reference evidence="9" key="1">
    <citation type="submission" date="2016-10" db="EMBL/GenBank/DDBJ databases">
        <authorList>
            <person name="Varghese N."/>
            <person name="Submissions S."/>
        </authorList>
    </citation>
    <scope>NUCLEOTIDE SEQUENCE [LARGE SCALE GENOMIC DNA]</scope>
    <source>
        <strain evidence="9">DSM 17038</strain>
    </source>
</reference>
<dbReference type="Proteomes" id="UP000199337">
    <property type="component" value="Unassembled WGS sequence"/>
</dbReference>
<evidence type="ECO:0000256" key="1">
    <source>
        <dbReference type="ARBA" id="ARBA00009369"/>
    </source>
</evidence>
<dbReference type="NCBIfam" id="TIGR00219">
    <property type="entry name" value="mreC"/>
    <property type="match status" value="1"/>
</dbReference>
<evidence type="ECO:0000256" key="6">
    <source>
        <dbReference type="SAM" id="Coils"/>
    </source>
</evidence>
<dbReference type="PANTHER" id="PTHR34138">
    <property type="entry name" value="CELL SHAPE-DETERMINING PROTEIN MREC"/>
    <property type="match status" value="1"/>
</dbReference>
<comment type="function">
    <text evidence="5">Involved in formation and maintenance of cell shape.</text>
</comment>
<dbReference type="GO" id="GO:0008360">
    <property type="term" value="P:regulation of cell shape"/>
    <property type="evidence" value="ECO:0007669"/>
    <property type="project" value="UniProtKB-KW"/>
</dbReference>
<evidence type="ECO:0000256" key="4">
    <source>
        <dbReference type="ARBA" id="ARBA00032089"/>
    </source>
</evidence>
<dbReference type="InterPro" id="IPR007221">
    <property type="entry name" value="MreC"/>
</dbReference>
<dbReference type="PANTHER" id="PTHR34138:SF1">
    <property type="entry name" value="CELL SHAPE-DETERMINING PROTEIN MREC"/>
    <property type="match status" value="1"/>
</dbReference>
<protein>
    <recommendedName>
        <fullName evidence="2 5">Cell shape-determining protein MreC</fullName>
    </recommendedName>
    <alternativeName>
        <fullName evidence="4 5">Cell shape protein MreC</fullName>
    </alternativeName>
</protein>
<gene>
    <name evidence="8" type="ORF">SAMN05660649_02622</name>
</gene>
<dbReference type="STRING" id="341036.SAMN05660649_02622"/>
<evidence type="ECO:0000256" key="5">
    <source>
        <dbReference type="PIRNR" id="PIRNR038471"/>
    </source>
</evidence>
<feature type="coiled-coil region" evidence="6">
    <location>
        <begin position="69"/>
        <end position="106"/>
    </location>
</feature>
<dbReference type="PIRSF" id="PIRSF038471">
    <property type="entry name" value="MreC"/>
    <property type="match status" value="1"/>
</dbReference>
<dbReference type="InterPro" id="IPR042175">
    <property type="entry name" value="Cell/Rod_MreC_2"/>
</dbReference>
<dbReference type="RefSeq" id="WP_165613510.1">
    <property type="nucleotide sequence ID" value="NZ_FOOX01000009.1"/>
</dbReference>
<keyword evidence="3 5" id="KW-0133">Cell shape</keyword>
<evidence type="ECO:0000256" key="3">
    <source>
        <dbReference type="ARBA" id="ARBA00022960"/>
    </source>
</evidence>
<dbReference type="Gene3D" id="2.40.10.340">
    <property type="entry name" value="Rod shape-determining protein MreC, domain 1"/>
    <property type="match status" value="1"/>
</dbReference>
<dbReference type="AlphaFoldDB" id="A0A1I2UHD3"/>
<dbReference type="GO" id="GO:0005886">
    <property type="term" value="C:plasma membrane"/>
    <property type="evidence" value="ECO:0007669"/>
    <property type="project" value="TreeGrafter"/>
</dbReference>
<feature type="domain" description="Rod shape-determining protein MreC beta-barrel core" evidence="7">
    <location>
        <begin position="124"/>
        <end position="271"/>
    </location>
</feature>
<dbReference type="EMBL" id="FOOX01000009">
    <property type="protein sequence ID" value="SFG76470.1"/>
    <property type="molecule type" value="Genomic_DNA"/>
</dbReference>
<accession>A0A1I2UHD3</accession>
<keyword evidence="9" id="KW-1185">Reference proteome</keyword>
<name>A0A1I2UHD3_9FIRM</name>
<dbReference type="Pfam" id="PF04085">
    <property type="entry name" value="MreC"/>
    <property type="match status" value="1"/>
</dbReference>
<proteinExistence type="inferred from homology"/>
<keyword evidence="6" id="KW-0175">Coiled coil</keyword>
<evidence type="ECO:0000259" key="7">
    <source>
        <dbReference type="Pfam" id="PF04085"/>
    </source>
</evidence>
<evidence type="ECO:0000256" key="2">
    <source>
        <dbReference type="ARBA" id="ARBA00013855"/>
    </source>
</evidence>
<dbReference type="Gene3D" id="2.40.10.350">
    <property type="entry name" value="Rod shape-determining protein MreC, domain 2"/>
    <property type="match status" value="1"/>
</dbReference>
<comment type="similarity">
    <text evidence="1 5">Belongs to the MreC family.</text>
</comment>
<evidence type="ECO:0000313" key="8">
    <source>
        <dbReference type="EMBL" id="SFG76470.1"/>
    </source>
</evidence>
<organism evidence="8 9">
    <name type="scientific">Desulfotruncus arcticus DSM 17038</name>
    <dbReference type="NCBI Taxonomy" id="1121424"/>
    <lineage>
        <taxon>Bacteria</taxon>
        <taxon>Bacillati</taxon>
        <taxon>Bacillota</taxon>
        <taxon>Clostridia</taxon>
        <taxon>Eubacteriales</taxon>
        <taxon>Desulfallaceae</taxon>
        <taxon>Desulfotruncus</taxon>
    </lineage>
</organism>
<dbReference type="InterPro" id="IPR055342">
    <property type="entry name" value="MreC_beta-barrel_core"/>
</dbReference>
<sequence>MSRISGGKKLIFLGVLVIILLAGLHFTAGNMSKLTPLASATRDFLAPVQRVVTIAGREVSGFISFPVKLINVAKRNQVLEARVSELEGKLSQYQEAQQENTRLKQLLNFNDSAAANLSTLTAAVVARDSGNWFGSIIVNAGSKEGIKKDMAVITPAGLVGRVINVSADTAEVLLVTDPRSGVGCLVQDNRAPGVVEGVAGSRGELNMVHIPADMAPRKGDKIITSGFGSIYPKGIPVGTVLETQKEKSGLFKMASLKPVVDFNRLEEVLIITSAHPDGE</sequence>
<dbReference type="InterPro" id="IPR042177">
    <property type="entry name" value="Cell/Rod_1"/>
</dbReference>